<dbReference type="Pfam" id="PF00069">
    <property type="entry name" value="Pkinase"/>
    <property type="match status" value="1"/>
</dbReference>
<dbReference type="PANTHER" id="PTHR24362:SF309">
    <property type="entry name" value="PROTEIN KINASE DOMAIN-CONTAINING PROTEIN"/>
    <property type="match status" value="1"/>
</dbReference>
<dbReference type="GO" id="GO:0005524">
    <property type="term" value="F:ATP binding"/>
    <property type="evidence" value="ECO:0007669"/>
    <property type="project" value="InterPro"/>
</dbReference>
<dbReference type="RefSeq" id="WP_109609725.1">
    <property type="nucleotide sequence ID" value="NZ_QGHA01000012.1"/>
</dbReference>
<feature type="domain" description="Protein kinase" evidence="1">
    <location>
        <begin position="1"/>
        <end position="262"/>
    </location>
</feature>
<dbReference type="Proteomes" id="UP000245678">
    <property type="component" value="Unassembled WGS sequence"/>
</dbReference>
<protein>
    <submittedName>
        <fullName evidence="2">Serine/threonine-protein kinase</fullName>
    </submittedName>
</protein>
<sequence>MTSIALSQGLIDHFKISEYEQATTPSGQKTVFIVKIEGVKYALKIIHIADERFEREVKICQQYNHITGIPSILKVEKYLNDTIILEEYIEGNDLSDILDQYKGDHKKVIDLIFKIGTILKPVWYDKYVHRDLKPQNIRIRANGDPVVLDFGIARALDEESITATGGQPLSWYYASPEQYAGQKNLISYKTDFFCLGIVAYFLYTNRLPFGNTKDLIAQTFTKTIIHIDSGNKYINEFCNGVFYTSPSDRPRKIETFLKLAQI</sequence>
<dbReference type="EMBL" id="QGHA01000012">
    <property type="protein sequence ID" value="PWK72522.1"/>
    <property type="molecule type" value="Genomic_DNA"/>
</dbReference>
<dbReference type="InterPro" id="IPR011009">
    <property type="entry name" value="Kinase-like_dom_sf"/>
</dbReference>
<evidence type="ECO:0000313" key="3">
    <source>
        <dbReference type="Proteomes" id="UP000245678"/>
    </source>
</evidence>
<dbReference type="SMART" id="SM00220">
    <property type="entry name" value="S_TKc"/>
    <property type="match status" value="1"/>
</dbReference>
<keyword evidence="2" id="KW-0418">Kinase</keyword>
<dbReference type="SUPFAM" id="SSF56112">
    <property type="entry name" value="Protein kinase-like (PK-like)"/>
    <property type="match status" value="1"/>
</dbReference>
<dbReference type="InterPro" id="IPR000719">
    <property type="entry name" value="Prot_kinase_dom"/>
</dbReference>
<keyword evidence="3" id="KW-1185">Reference proteome</keyword>
<dbReference type="Gene3D" id="1.10.510.10">
    <property type="entry name" value="Transferase(Phosphotransferase) domain 1"/>
    <property type="match status" value="1"/>
</dbReference>
<name>A0A316GZQ6_9SPHI</name>
<evidence type="ECO:0000313" key="2">
    <source>
        <dbReference type="EMBL" id="PWK72522.1"/>
    </source>
</evidence>
<dbReference type="GO" id="GO:0004672">
    <property type="term" value="F:protein kinase activity"/>
    <property type="evidence" value="ECO:0007669"/>
    <property type="project" value="InterPro"/>
</dbReference>
<reference evidence="2 3" key="1">
    <citation type="submission" date="2018-05" db="EMBL/GenBank/DDBJ databases">
        <title>Genomic Encyclopedia of Archaeal and Bacterial Type Strains, Phase II (KMG-II): from individual species to whole genera.</title>
        <authorList>
            <person name="Goeker M."/>
        </authorList>
    </citation>
    <scope>NUCLEOTIDE SEQUENCE [LARGE SCALE GENOMIC DNA]</scope>
    <source>
        <strain evidence="2 3">DSM 19975</strain>
    </source>
</reference>
<dbReference type="PROSITE" id="PS50011">
    <property type="entry name" value="PROTEIN_KINASE_DOM"/>
    <property type="match status" value="1"/>
</dbReference>
<evidence type="ECO:0000259" key="1">
    <source>
        <dbReference type="PROSITE" id="PS50011"/>
    </source>
</evidence>
<proteinExistence type="predicted"/>
<dbReference type="PANTHER" id="PTHR24362">
    <property type="entry name" value="SERINE/THREONINE-PROTEIN KINASE NEK"/>
    <property type="match status" value="1"/>
</dbReference>
<dbReference type="AlphaFoldDB" id="A0A316GZQ6"/>
<organism evidence="2 3">
    <name type="scientific">Mucilaginibacter oryzae</name>
    <dbReference type="NCBI Taxonomy" id="468058"/>
    <lineage>
        <taxon>Bacteria</taxon>
        <taxon>Pseudomonadati</taxon>
        <taxon>Bacteroidota</taxon>
        <taxon>Sphingobacteriia</taxon>
        <taxon>Sphingobacteriales</taxon>
        <taxon>Sphingobacteriaceae</taxon>
        <taxon>Mucilaginibacter</taxon>
    </lineage>
</organism>
<keyword evidence="2" id="KW-0808">Transferase</keyword>
<comment type="caution">
    <text evidence="2">The sequence shown here is derived from an EMBL/GenBank/DDBJ whole genome shotgun (WGS) entry which is preliminary data.</text>
</comment>
<accession>A0A316GZQ6</accession>
<gene>
    <name evidence="2" type="ORF">LX99_04379</name>
</gene>